<dbReference type="VEuPathDB" id="VectorBase:LLONM1_011833"/>
<feature type="binding site" evidence="7">
    <location>
        <begin position="63"/>
        <end position="65"/>
    </location>
    <ligand>
        <name>AMP</name>
        <dbReference type="ChEBI" id="CHEBI:456215"/>
    </ligand>
</feature>
<dbReference type="HAMAP" id="MF_03169">
    <property type="entry name" value="Adenylate_kinase_AK3"/>
    <property type="match status" value="1"/>
</dbReference>
<reference evidence="9" key="2">
    <citation type="journal article" date="2020" name="BMC">
        <title>Leishmania infection induces a limited differential gene expression in the sand fly midgut.</title>
        <authorList>
            <person name="Coutinho-Abreu I.V."/>
            <person name="Serafim T.D."/>
            <person name="Meneses C."/>
            <person name="Kamhawi S."/>
            <person name="Oliveira F."/>
            <person name="Valenzuela J.G."/>
        </authorList>
    </citation>
    <scope>NUCLEOTIDE SEQUENCE</scope>
    <source>
        <strain evidence="9">Jacobina</strain>
        <tissue evidence="9">Midgut</tissue>
    </source>
</reference>
<keyword evidence="5 7" id="KW-0496">Mitochondrion</keyword>
<dbReference type="InterPro" id="IPR033690">
    <property type="entry name" value="Adenylat_kinase_CS"/>
</dbReference>
<dbReference type="Gene3D" id="3.40.50.300">
    <property type="entry name" value="P-loop containing nucleotide triphosphate hydrolases"/>
    <property type="match status" value="1"/>
</dbReference>
<sequence length="226" mass="25468">MSSTKVFRMLIMGAPASGKGTISGRIVKKFNFQHISSGDLLRWNIDKKTPLGTQAVGYVNRGQLVPDDLVISCVVDRLHGEGAPRVLLDGFPRTRPQAEKLATVLPLDAVVNLNVPYDVIIERVKSRWVHLPSGRVYNIGFNEPKVPFKDDITGEDLVQRPDDHPDAVKKRLEIYDSITKPLLEYYKAQNLLVEFWGKTSNAIWPNVDEFLAKSFLEKNETEKKAL</sequence>
<keyword evidence="2 7" id="KW-0808">Transferase</keyword>
<evidence type="ECO:0000313" key="9">
    <source>
        <dbReference type="EMBL" id="MBC1172247.1"/>
    </source>
</evidence>
<comment type="domain">
    <text evidence="7">Consists of three domains, a large central CORE domain and two small peripheral domains, NMPbind and LID, which undergo movements during catalysis. The LID domain closes over the site of phosphoryl transfer upon GTP binding. Assembling and dissambling the active center during each catalytic cycle provides an effective means to prevent GTP hydrolysis.</text>
</comment>
<dbReference type="SUPFAM" id="SSF57774">
    <property type="entry name" value="Microbial and mitochondrial ADK, insert 'zinc finger' domain"/>
    <property type="match status" value="1"/>
</dbReference>
<evidence type="ECO:0000259" key="8">
    <source>
        <dbReference type="Pfam" id="PF05191"/>
    </source>
</evidence>
<feature type="binding site" evidence="7">
    <location>
        <position position="200"/>
    </location>
    <ligand>
        <name>GTP</name>
        <dbReference type="ChEBI" id="CHEBI:37565"/>
    </ligand>
</feature>
<feature type="binding site" evidence="7">
    <location>
        <begin position="90"/>
        <end position="93"/>
    </location>
    <ligand>
        <name>AMP</name>
        <dbReference type="ChEBI" id="CHEBI:456215"/>
    </ligand>
</feature>
<evidence type="ECO:0000313" key="10">
    <source>
        <dbReference type="EnsemblMetazoa" id="LLOJ005835-PA"/>
    </source>
</evidence>
<feature type="binding site" evidence="7">
    <location>
        <position position="37"/>
    </location>
    <ligand>
        <name>AMP</name>
        <dbReference type="ChEBI" id="CHEBI:456215"/>
    </ligand>
</feature>
<evidence type="ECO:0000256" key="6">
    <source>
        <dbReference type="ARBA" id="ARBA00023134"/>
    </source>
</evidence>
<evidence type="ECO:0000256" key="5">
    <source>
        <dbReference type="ARBA" id="ARBA00023128"/>
    </source>
</evidence>
<dbReference type="GO" id="GO:0005524">
    <property type="term" value="F:ATP binding"/>
    <property type="evidence" value="ECO:0007669"/>
    <property type="project" value="InterPro"/>
</dbReference>
<protein>
    <recommendedName>
        <fullName evidence="7">GTP:AMP phosphotransferase, mitochondrial</fullName>
        <ecNumber evidence="7">2.7.4.10</ecNumber>
    </recommendedName>
    <alternativeName>
        <fullName evidence="7">Adenylate kinase 3</fullName>
        <shortName evidence="7">AK 3</shortName>
    </alternativeName>
</protein>
<feature type="domain" description="Adenylate kinase active site lid" evidence="8">
    <location>
        <begin position="127"/>
        <end position="162"/>
    </location>
</feature>
<dbReference type="InterPro" id="IPR000850">
    <property type="entry name" value="Adenylat/UMP-CMP_kin"/>
</dbReference>
<name>A0A1B0CME7_LUTLO</name>
<keyword evidence="4 7" id="KW-0418">Kinase</keyword>
<dbReference type="Proteomes" id="UP000092461">
    <property type="component" value="Unassembled WGS sequence"/>
</dbReference>
<dbReference type="InterPro" id="IPR036193">
    <property type="entry name" value="ADK_active_lid_dom_sf"/>
</dbReference>
<keyword evidence="11" id="KW-1185">Reference proteome</keyword>
<dbReference type="NCBIfam" id="TIGR01351">
    <property type="entry name" value="adk"/>
    <property type="match status" value="1"/>
</dbReference>
<dbReference type="SUPFAM" id="SSF52540">
    <property type="entry name" value="P-loop containing nucleoside triphosphate hydrolases"/>
    <property type="match status" value="1"/>
</dbReference>
<evidence type="ECO:0000256" key="2">
    <source>
        <dbReference type="ARBA" id="ARBA00022679"/>
    </source>
</evidence>
<feature type="binding site" evidence="7">
    <location>
        <position position="97"/>
    </location>
    <ligand>
        <name>AMP</name>
        <dbReference type="ChEBI" id="CHEBI:456215"/>
    </ligand>
</feature>
<dbReference type="Pfam" id="PF05191">
    <property type="entry name" value="ADK_lid"/>
    <property type="match status" value="1"/>
</dbReference>
<dbReference type="GO" id="GO:0005759">
    <property type="term" value="C:mitochondrial matrix"/>
    <property type="evidence" value="ECO:0007669"/>
    <property type="project" value="UniProtKB-SubCell"/>
</dbReference>
<dbReference type="HAMAP" id="MF_00235">
    <property type="entry name" value="Adenylate_kinase_Adk"/>
    <property type="match status" value="1"/>
</dbReference>
<comment type="catalytic activity">
    <reaction evidence="7">
        <text>a ribonucleoside 5'-triphosphate + AMP = a ribonucleoside 5'-diphosphate + ADP</text>
        <dbReference type="Rhea" id="RHEA:13749"/>
        <dbReference type="ChEBI" id="CHEBI:57930"/>
        <dbReference type="ChEBI" id="CHEBI:61557"/>
        <dbReference type="ChEBI" id="CHEBI:456215"/>
        <dbReference type="ChEBI" id="CHEBI:456216"/>
        <dbReference type="EC" id="2.7.4.10"/>
    </reaction>
</comment>
<dbReference type="PROSITE" id="PS00113">
    <property type="entry name" value="ADENYLATE_KINASE"/>
    <property type="match status" value="1"/>
</dbReference>
<reference evidence="10" key="3">
    <citation type="submission" date="2020-05" db="UniProtKB">
        <authorList>
            <consortium name="EnsemblMetazoa"/>
        </authorList>
    </citation>
    <scope>IDENTIFICATION</scope>
    <source>
        <strain evidence="10">Jacobina</strain>
    </source>
</reference>
<comment type="function">
    <text evidence="7">Involved in maintaining the homeostasis of cellular nucleotides by catalyzing the interconversion of nucleoside phosphates. Has GTP:AMP phosphotransferase and ITP:AMP phosphotransferase activities.</text>
</comment>
<evidence type="ECO:0000256" key="1">
    <source>
        <dbReference type="ARBA" id="ARBA00004305"/>
    </source>
</evidence>
<gene>
    <name evidence="7" type="primary">Adk3</name>
</gene>
<evidence type="ECO:0000256" key="4">
    <source>
        <dbReference type="ARBA" id="ARBA00022777"/>
    </source>
</evidence>
<proteinExistence type="inferred from homology"/>
<feature type="region of interest" description="NMPbind" evidence="7">
    <location>
        <begin position="36"/>
        <end position="65"/>
    </location>
</feature>
<feature type="binding site" evidence="7">
    <location>
        <position position="42"/>
    </location>
    <ligand>
        <name>AMP</name>
        <dbReference type="ChEBI" id="CHEBI:456215"/>
    </ligand>
</feature>
<feature type="binding site" evidence="7">
    <location>
        <position position="160"/>
    </location>
    <ligand>
        <name>AMP</name>
        <dbReference type="ChEBI" id="CHEBI:456215"/>
    </ligand>
</feature>
<comment type="subunit">
    <text evidence="7">Monomer.</text>
</comment>
<dbReference type="GO" id="GO:0046033">
    <property type="term" value="P:AMP metabolic process"/>
    <property type="evidence" value="ECO:0007669"/>
    <property type="project" value="UniProtKB-UniRule"/>
</dbReference>
<organism evidence="10 11">
    <name type="scientific">Lutzomyia longipalpis</name>
    <name type="common">Sand fly</name>
    <dbReference type="NCBI Taxonomy" id="7200"/>
    <lineage>
        <taxon>Eukaryota</taxon>
        <taxon>Metazoa</taxon>
        <taxon>Ecdysozoa</taxon>
        <taxon>Arthropoda</taxon>
        <taxon>Hexapoda</taxon>
        <taxon>Insecta</taxon>
        <taxon>Pterygota</taxon>
        <taxon>Neoptera</taxon>
        <taxon>Endopterygota</taxon>
        <taxon>Diptera</taxon>
        <taxon>Nematocera</taxon>
        <taxon>Psychodoidea</taxon>
        <taxon>Psychodidae</taxon>
        <taxon>Lutzomyia</taxon>
        <taxon>Lutzomyia</taxon>
    </lineage>
</organism>
<dbReference type="EMBL" id="AJWK01018614">
    <property type="status" value="NOT_ANNOTATED_CDS"/>
    <property type="molecule type" value="Genomic_DNA"/>
</dbReference>
<dbReference type="InterPro" id="IPR007862">
    <property type="entry name" value="Adenylate_kinase_lid-dom"/>
</dbReference>
<evidence type="ECO:0000313" key="11">
    <source>
        <dbReference type="Proteomes" id="UP000092461"/>
    </source>
</evidence>
<dbReference type="AlphaFoldDB" id="A0A1B0CME7"/>
<dbReference type="GO" id="GO:0046039">
    <property type="term" value="P:GTP metabolic process"/>
    <property type="evidence" value="ECO:0007669"/>
    <property type="project" value="UniProtKB-UniRule"/>
</dbReference>
<dbReference type="PANTHER" id="PTHR23359">
    <property type="entry name" value="NUCLEOTIDE KINASE"/>
    <property type="match status" value="1"/>
</dbReference>
<dbReference type="InterPro" id="IPR027417">
    <property type="entry name" value="P-loop_NTPase"/>
</dbReference>
<dbReference type="EMBL" id="GITU01003544">
    <property type="protein sequence ID" value="MBC1172247.1"/>
    <property type="molecule type" value="Transcribed_RNA"/>
</dbReference>
<accession>A0A1B0CME7</accession>
<dbReference type="GO" id="GO:0046041">
    <property type="term" value="P:ITP metabolic process"/>
    <property type="evidence" value="ECO:0007669"/>
    <property type="project" value="UniProtKB-UniRule"/>
</dbReference>
<dbReference type="EC" id="2.7.4.10" evidence="7"/>
<dbReference type="CDD" id="cd01428">
    <property type="entry name" value="ADK"/>
    <property type="match status" value="1"/>
</dbReference>
<reference evidence="11" key="1">
    <citation type="submission" date="2012-05" db="EMBL/GenBank/DDBJ databases">
        <title>Whole Genome Assembly of Lutzomyia longipalpis.</title>
        <authorList>
            <person name="Richards S."/>
            <person name="Qu C."/>
            <person name="Dillon R."/>
            <person name="Worley K."/>
            <person name="Scherer S."/>
            <person name="Batterton M."/>
            <person name="Taylor A."/>
            <person name="Hawes A."/>
            <person name="Hernandez B."/>
            <person name="Kovar C."/>
            <person name="Mandapat C."/>
            <person name="Pham C."/>
            <person name="Qu C."/>
            <person name="Jing C."/>
            <person name="Bess C."/>
            <person name="Bandaranaike D."/>
            <person name="Ngo D."/>
            <person name="Ongeri F."/>
            <person name="Arias F."/>
            <person name="Lara F."/>
            <person name="Weissenberger G."/>
            <person name="Kamau G."/>
            <person name="Han H."/>
            <person name="Shen H."/>
            <person name="Dinh H."/>
            <person name="Khalil I."/>
            <person name="Jones J."/>
            <person name="Shafer J."/>
            <person name="Jayaseelan J."/>
            <person name="Quiroz J."/>
            <person name="Blankenburg K."/>
            <person name="Nguyen L."/>
            <person name="Jackson L."/>
            <person name="Francisco L."/>
            <person name="Tang L.-Y."/>
            <person name="Pu L.-L."/>
            <person name="Perales L."/>
            <person name="Lorensuhewa L."/>
            <person name="Munidasa M."/>
            <person name="Coyle M."/>
            <person name="Taylor M."/>
            <person name="Puazo M."/>
            <person name="Firestine M."/>
            <person name="Scheel M."/>
            <person name="Javaid M."/>
            <person name="Wang M."/>
            <person name="Li M."/>
            <person name="Tabassum N."/>
            <person name="Saada N."/>
            <person name="Osuji N."/>
            <person name="Aqrawi P."/>
            <person name="Fu Q."/>
            <person name="Thornton R."/>
            <person name="Raj R."/>
            <person name="Goodspeed R."/>
            <person name="Mata R."/>
            <person name="Najjar R."/>
            <person name="Gubbala S."/>
            <person name="Lee S."/>
            <person name="Denson S."/>
            <person name="Patil S."/>
            <person name="Macmil S."/>
            <person name="Qi S."/>
            <person name="Matskevitch T."/>
            <person name="Palculict T."/>
            <person name="Mathew T."/>
            <person name="Vee V."/>
            <person name="Velamala V."/>
            <person name="Korchina V."/>
            <person name="Cai W."/>
            <person name="Liu W."/>
            <person name="Dai W."/>
            <person name="Zou X."/>
            <person name="Zhu Y."/>
            <person name="Zhang Y."/>
            <person name="Wu Y.-Q."/>
            <person name="Xin Y."/>
            <person name="Nazarath L."/>
            <person name="Kovar C."/>
            <person name="Han Y."/>
            <person name="Muzny D."/>
            <person name="Gibbs R."/>
        </authorList>
    </citation>
    <scope>NUCLEOTIDE SEQUENCE [LARGE SCALE GENOMIC DNA]</scope>
    <source>
        <strain evidence="11">Jacobina</strain>
    </source>
</reference>
<dbReference type="GO" id="GO:0004017">
    <property type="term" value="F:AMP kinase activity"/>
    <property type="evidence" value="ECO:0007669"/>
    <property type="project" value="InterPro"/>
</dbReference>
<comment type="similarity">
    <text evidence="7">Belongs to the adenylate kinase family. AK3 subfamily.</text>
</comment>
<feature type="binding site" evidence="7">
    <location>
        <position position="171"/>
    </location>
    <ligand>
        <name>AMP</name>
        <dbReference type="ChEBI" id="CHEBI:456215"/>
    </ligand>
</feature>
<dbReference type="GO" id="GO:0006172">
    <property type="term" value="P:ADP biosynthetic process"/>
    <property type="evidence" value="ECO:0007669"/>
    <property type="project" value="UniProtKB-UniRule"/>
</dbReference>
<dbReference type="PRINTS" id="PR00094">
    <property type="entry name" value="ADENYLTKNASE"/>
</dbReference>
<keyword evidence="3 7" id="KW-0547">Nucleotide-binding</keyword>
<comment type="caution">
    <text evidence="7">Lacks conserved residue(s) required for the propagation of feature annotation.</text>
</comment>
<dbReference type="FunFam" id="3.40.50.300:FF:000106">
    <property type="entry name" value="Adenylate kinase mitochondrial"/>
    <property type="match status" value="1"/>
</dbReference>
<dbReference type="GO" id="GO:0005525">
    <property type="term" value="F:GTP binding"/>
    <property type="evidence" value="ECO:0007669"/>
    <property type="project" value="UniProtKB-KW"/>
</dbReference>
<dbReference type="InterPro" id="IPR028586">
    <property type="entry name" value="AK3/Ak4_mitochondrial"/>
</dbReference>
<dbReference type="GO" id="GO:0046899">
    <property type="term" value="F:nucleoside triphosphate adenylate kinase activity"/>
    <property type="evidence" value="ECO:0007669"/>
    <property type="project" value="UniProtKB-UniRule"/>
</dbReference>
<feature type="region of interest" description="LID" evidence="7">
    <location>
        <begin position="126"/>
        <end position="163"/>
    </location>
</feature>
<feature type="binding site" evidence="7">
    <location>
        <position position="127"/>
    </location>
    <ligand>
        <name>GTP</name>
        <dbReference type="ChEBI" id="CHEBI:37565"/>
    </ligand>
</feature>
<keyword evidence="6 7" id="KW-0342">GTP-binding</keyword>
<dbReference type="InterPro" id="IPR006259">
    <property type="entry name" value="Adenyl_kin_sub"/>
</dbReference>
<comment type="subcellular location">
    <subcellularLocation>
        <location evidence="1 7">Mitochondrion matrix</location>
    </subcellularLocation>
</comment>
<feature type="binding site" evidence="7">
    <location>
        <begin position="136"/>
        <end position="137"/>
    </location>
    <ligand>
        <name>GTP</name>
        <dbReference type="ChEBI" id="CHEBI:37565"/>
    </ligand>
</feature>
<evidence type="ECO:0000256" key="7">
    <source>
        <dbReference type="HAMAP-Rule" id="MF_03169"/>
    </source>
</evidence>
<evidence type="ECO:0000256" key="3">
    <source>
        <dbReference type="ARBA" id="ARBA00022741"/>
    </source>
</evidence>
<dbReference type="EnsemblMetazoa" id="LLOJ005835-RA">
    <property type="protein sequence ID" value="LLOJ005835-PA"/>
    <property type="gene ID" value="LLOJ005835"/>
</dbReference>
<dbReference type="Pfam" id="PF00406">
    <property type="entry name" value="ADK"/>
    <property type="match status" value="1"/>
</dbReference>
<dbReference type="VEuPathDB" id="VectorBase:LLOJ005835"/>